<dbReference type="Pfam" id="PF07811">
    <property type="entry name" value="TadE"/>
    <property type="match status" value="1"/>
</dbReference>
<gene>
    <name evidence="3" type="ORF">MHA02_10010</name>
</gene>
<keyword evidence="4" id="KW-1185">Reference proteome</keyword>
<keyword evidence="1" id="KW-0472">Membrane</keyword>
<dbReference type="RefSeq" id="WP_147077182.1">
    <property type="nucleotide sequence ID" value="NZ_BJZT01000008.1"/>
</dbReference>
<feature type="domain" description="TadE-like" evidence="2">
    <location>
        <begin position="14"/>
        <end position="51"/>
    </location>
</feature>
<proteinExistence type="predicted"/>
<evidence type="ECO:0000259" key="2">
    <source>
        <dbReference type="Pfam" id="PF07811"/>
    </source>
</evidence>
<comment type="caution">
    <text evidence="3">The sequence shown here is derived from an EMBL/GenBank/DDBJ whole genome shotgun (WGS) entry which is preliminary data.</text>
</comment>
<name>A0A512ILM0_9HYPH</name>
<dbReference type="InterPro" id="IPR012495">
    <property type="entry name" value="TadE-like_dom"/>
</dbReference>
<sequence>MRRPFQRFRSAQSGFASIEFALISTVLLLMFAGGFDLVYMVSAKRDADRASTLIAHAMATCASSSCMSALINSYSPRQANALVRYPNAAIKLYMIQNQSGTIKPCSGTETTLTDSKIITSAKSILRDDDVGSAVMLTTTYTSILPKALLGYISATGASYTGRTVDVMSNIGAVC</sequence>
<evidence type="ECO:0000313" key="4">
    <source>
        <dbReference type="Proteomes" id="UP000321258"/>
    </source>
</evidence>
<feature type="transmembrane region" description="Helical" evidence="1">
    <location>
        <begin position="20"/>
        <end position="41"/>
    </location>
</feature>
<protein>
    <recommendedName>
        <fullName evidence="2">TadE-like domain-containing protein</fullName>
    </recommendedName>
</protein>
<dbReference type="Proteomes" id="UP000321258">
    <property type="component" value="Unassembled WGS sequence"/>
</dbReference>
<accession>A0A512ILM0</accession>
<evidence type="ECO:0000256" key="1">
    <source>
        <dbReference type="SAM" id="Phobius"/>
    </source>
</evidence>
<feature type="transmembrane region" description="Helical" evidence="1">
    <location>
        <begin position="53"/>
        <end position="74"/>
    </location>
</feature>
<keyword evidence="1" id="KW-1133">Transmembrane helix</keyword>
<reference evidence="3 4" key="1">
    <citation type="submission" date="2019-07" db="EMBL/GenBank/DDBJ databases">
        <title>Whole genome shotgun sequence of Methylobacterium haplocladii NBRC 107714.</title>
        <authorList>
            <person name="Hosoyama A."/>
            <person name="Uohara A."/>
            <person name="Ohji S."/>
            <person name="Ichikawa N."/>
        </authorList>
    </citation>
    <scope>NUCLEOTIDE SEQUENCE [LARGE SCALE GENOMIC DNA]</scope>
    <source>
        <strain evidence="3 4">NBRC 107714</strain>
    </source>
</reference>
<dbReference type="AlphaFoldDB" id="A0A512ILM0"/>
<dbReference type="OrthoDB" id="7991440at2"/>
<dbReference type="EMBL" id="BJZT01000008">
    <property type="protein sequence ID" value="GEO98613.1"/>
    <property type="molecule type" value="Genomic_DNA"/>
</dbReference>
<evidence type="ECO:0000313" key="3">
    <source>
        <dbReference type="EMBL" id="GEO98613.1"/>
    </source>
</evidence>
<organism evidence="3 4">
    <name type="scientific">Methylobacterium haplocladii</name>
    <dbReference type="NCBI Taxonomy" id="1176176"/>
    <lineage>
        <taxon>Bacteria</taxon>
        <taxon>Pseudomonadati</taxon>
        <taxon>Pseudomonadota</taxon>
        <taxon>Alphaproteobacteria</taxon>
        <taxon>Hyphomicrobiales</taxon>
        <taxon>Methylobacteriaceae</taxon>
        <taxon>Methylobacterium</taxon>
    </lineage>
</organism>
<keyword evidence="1" id="KW-0812">Transmembrane</keyword>